<dbReference type="RefSeq" id="XP_014661848.1">
    <property type="nucleotide sequence ID" value="XM_014806362.1"/>
</dbReference>
<dbReference type="InterPro" id="IPR036928">
    <property type="entry name" value="AS_sf"/>
</dbReference>
<name>A0ABM1DPH7_PRICU</name>
<evidence type="ECO:0000259" key="1">
    <source>
        <dbReference type="Pfam" id="PF01425"/>
    </source>
</evidence>
<gene>
    <name evidence="3" type="primary">LOC106804945</name>
</gene>
<dbReference type="Pfam" id="PF01425">
    <property type="entry name" value="Amidase"/>
    <property type="match status" value="1"/>
</dbReference>
<dbReference type="SUPFAM" id="SSF75304">
    <property type="entry name" value="Amidase signature (AS) enzymes"/>
    <property type="match status" value="1"/>
</dbReference>
<dbReference type="Gene3D" id="3.90.1300.10">
    <property type="entry name" value="Amidase signature (AS) domain"/>
    <property type="match status" value="1"/>
</dbReference>
<feature type="domain" description="Amidase" evidence="1">
    <location>
        <begin position="109"/>
        <end position="210"/>
    </location>
</feature>
<protein>
    <submittedName>
        <fullName evidence="3">Vitamin D3 hydroxylase-associated protein-like</fullName>
    </submittedName>
</protein>
<dbReference type="PANTHER" id="PTHR45847">
    <property type="entry name" value="FATTY ACID AMIDE HYDROLASE"/>
    <property type="match status" value="1"/>
</dbReference>
<evidence type="ECO:0000313" key="2">
    <source>
        <dbReference type="Proteomes" id="UP000695022"/>
    </source>
</evidence>
<dbReference type="InterPro" id="IPR023631">
    <property type="entry name" value="Amidase_dom"/>
</dbReference>
<dbReference type="GeneID" id="106804945"/>
<sequence>MTDRFIELLWRAGATLTGYGSFRTKFAATAVLITIVHFGVKRARGIYRTRKFRAAAAQKRVQCDAVKQHLKEKLHTDDTVVLQKRDEIVKLSAIDLALALKRRHYTAVEVLHAYQAKALEVTERINCVTEFLTEAEQWANDLDEKGPENAGCLFGVPVSIKENVDIKGYPSTAGQVKFLFPVDKDATIVKTLKLQGAVPFVKTNVPQSLLW</sequence>
<accession>A0ABM1DPH7</accession>
<dbReference type="InterPro" id="IPR052096">
    <property type="entry name" value="Endocannabinoid_amidase"/>
</dbReference>
<dbReference type="Proteomes" id="UP000695022">
    <property type="component" value="Unplaced"/>
</dbReference>
<dbReference type="PANTHER" id="PTHR45847:SF6">
    <property type="entry name" value="FATTY ACID AMIDE HYDROLASE"/>
    <property type="match status" value="1"/>
</dbReference>
<keyword evidence="2" id="KW-1185">Reference proteome</keyword>
<proteinExistence type="predicted"/>
<reference evidence="3" key="1">
    <citation type="submission" date="2025-08" db="UniProtKB">
        <authorList>
            <consortium name="RefSeq"/>
        </authorList>
    </citation>
    <scope>IDENTIFICATION</scope>
</reference>
<organism evidence="2 3">
    <name type="scientific">Priapulus caudatus</name>
    <name type="common">Priapulid worm</name>
    <dbReference type="NCBI Taxonomy" id="37621"/>
    <lineage>
        <taxon>Eukaryota</taxon>
        <taxon>Metazoa</taxon>
        <taxon>Ecdysozoa</taxon>
        <taxon>Scalidophora</taxon>
        <taxon>Priapulida</taxon>
        <taxon>Priapulimorpha</taxon>
        <taxon>Priapulimorphida</taxon>
        <taxon>Priapulidae</taxon>
        <taxon>Priapulus</taxon>
    </lineage>
</organism>
<evidence type="ECO:0000313" key="3">
    <source>
        <dbReference type="RefSeq" id="XP_014661848.1"/>
    </source>
</evidence>